<comment type="similarity">
    <text evidence="1 4">Belongs to the glycosyl hydrolase 1 family.</text>
</comment>
<dbReference type="Pfam" id="PF00232">
    <property type="entry name" value="Glyco_hydro_1"/>
    <property type="match status" value="2"/>
</dbReference>
<sequence>MWGFVVIMSLGLLGRLVDCGGNNINGKVISRDDFPPGFVFGAASSAYQVEGAAKQDGRTPSIWDTFAHDGYMDGATGDIACDGYHRYKEDVQLMVKTGLEAYRFSISWSRLIPNGRGPINPMGLQYYNNFINELVSHGIEPHVTLHHCDLPQVLEDEYGGWISREIVKDFREYADVCFREFGDRVKYWTTINEANIFVLTGYDMGDLPPKRCSHPFGVCSKGNSSTEPYIAAHHILLAHASAARLYEKKYKDKQHGFIGFNIFSFGLVPLTDSSEDKIATARGNEFFLGWFLNPLVFGDYPDVMKKNAGSRIPAFTLQESKSIRGSFDFLGLNYYYEMFVKDKSSTLLSENRDLAADMGIQLLCQKTRRNSTLEDWPRVEHLQAHIGSVFDSIRNGTNVEGYFAWSFLDSFELLDGYESSFGLYYIDLEDPELRRKPKLSAHWYSQFLKRKSVTLDGIDVQSPSRDSF</sequence>
<proteinExistence type="inferred from homology"/>
<evidence type="ECO:0000256" key="1">
    <source>
        <dbReference type="ARBA" id="ARBA00010838"/>
    </source>
</evidence>
<accession>A0AA88E284</accession>
<keyword evidence="3" id="KW-0326">Glycosidase</keyword>
<dbReference type="FunFam" id="3.20.20.80:FF:000020">
    <property type="entry name" value="Beta-glucosidase 12"/>
    <property type="match status" value="1"/>
</dbReference>
<feature type="chain" id="PRO_5041720281" description="Beta-glucosidase 11-like" evidence="5">
    <location>
        <begin position="20"/>
        <end position="468"/>
    </location>
</feature>
<dbReference type="EMBL" id="BTGU01000136">
    <property type="protein sequence ID" value="GMN62819.1"/>
    <property type="molecule type" value="Genomic_DNA"/>
</dbReference>
<keyword evidence="5" id="KW-0732">Signal</keyword>
<protein>
    <recommendedName>
        <fullName evidence="8">Beta-glucosidase 11-like</fullName>
    </recommendedName>
</protein>
<evidence type="ECO:0000256" key="2">
    <source>
        <dbReference type="ARBA" id="ARBA00022801"/>
    </source>
</evidence>
<evidence type="ECO:0008006" key="8">
    <source>
        <dbReference type="Google" id="ProtNLM"/>
    </source>
</evidence>
<reference evidence="6" key="1">
    <citation type="submission" date="2023-07" db="EMBL/GenBank/DDBJ databases">
        <title>draft genome sequence of fig (Ficus carica).</title>
        <authorList>
            <person name="Takahashi T."/>
            <person name="Nishimura K."/>
        </authorList>
    </citation>
    <scope>NUCLEOTIDE SEQUENCE</scope>
</reference>
<dbReference type="Gene3D" id="3.20.20.80">
    <property type="entry name" value="Glycosidases"/>
    <property type="match status" value="2"/>
</dbReference>
<dbReference type="Proteomes" id="UP001187192">
    <property type="component" value="Unassembled WGS sequence"/>
</dbReference>
<keyword evidence="7" id="KW-1185">Reference proteome</keyword>
<feature type="signal peptide" evidence="5">
    <location>
        <begin position="1"/>
        <end position="19"/>
    </location>
</feature>
<dbReference type="PANTHER" id="PTHR10353">
    <property type="entry name" value="GLYCOSYL HYDROLASE"/>
    <property type="match status" value="1"/>
</dbReference>
<evidence type="ECO:0000313" key="7">
    <source>
        <dbReference type="Proteomes" id="UP001187192"/>
    </source>
</evidence>
<dbReference type="InterPro" id="IPR033132">
    <property type="entry name" value="GH_1_N_CS"/>
</dbReference>
<dbReference type="GO" id="GO:0005975">
    <property type="term" value="P:carbohydrate metabolic process"/>
    <property type="evidence" value="ECO:0007669"/>
    <property type="project" value="InterPro"/>
</dbReference>
<dbReference type="AlphaFoldDB" id="A0AA88E284"/>
<evidence type="ECO:0000313" key="6">
    <source>
        <dbReference type="EMBL" id="GMN62819.1"/>
    </source>
</evidence>
<evidence type="ECO:0000256" key="3">
    <source>
        <dbReference type="ARBA" id="ARBA00023295"/>
    </source>
</evidence>
<dbReference type="GO" id="GO:0008422">
    <property type="term" value="F:beta-glucosidase activity"/>
    <property type="evidence" value="ECO:0007669"/>
    <property type="project" value="TreeGrafter"/>
</dbReference>
<comment type="caution">
    <text evidence="6">The sequence shown here is derived from an EMBL/GenBank/DDBJ whole genome shotgun (WGS) entry which is preliminary data.</text>
</comment>
<dbReference type="InterPro" id="IPR001360">
    <property type="entry name" value="Glyco_hydro_1"/>
</dbReference>
<dbReference type="PRINTS" id="PR00131">
    <property type="entry name" value="GLHYDRLASE1"/>
</dbReference>
<dbReference type="PROSITE" id="PS00653">
    <property type="entry name" value="GLYCOSYL_HYDROL_F1_2"/>
    <property type="match status" value="1"/>
</dbReference>
<keyword evidence="2" id="KW-0378">Hydrolase</keyword>
<dbReference type="SUPFAM" id="SSF51445">
    <property type="entry name" value="(Trans)glycosidases"/>
    <property type="match status" value="1"/>
</dbReference>
<evidence type="ECO:0000256" key="4">
    <source>
        <dbReference type="RuleBase" id="RU003690"/>
    </source>
</evidence>
<evidence type="ECO:0000256" key="5">
    <source>
        <dbReference type="SAM" id="SignalP"/>
    </source>
</evidence>
<organism evidence="6 7">
    <name type="scientific">Ficus carica</name>
    <name type="common">Common fig</name>
    <dbReference type="NCBI Taxonomy" id="3494"/>
    <lineage>
        <taxon>Eukaryota</taxon>
        <taxon>Viridiplantae</taxon>
        <taxon>Streptophyta</taxon>
        <taxon>Embryophyta</taxon>
        <taxon>Tracheophyta</taxon>
        <taxon>Spermatophyta</taxon>
        <taxon>Magnoliopsida</taxon>
        <taxon>eudicotyledons</taxon>
        <taxon>Gunneridae</taxon>
        <taxon>Pentapetalae</taxon>
        <taxon>rosids</taxon>
        <taxon>fabids</taxon>
        <taxon>Rosales</taxon>
        <taxon>Moraceae</taxon>
        <taxon>Ficeae</taxon>
        <taxon>Ficus</taxon>
    </lineage>
</organism>
<dbReference type="PANTHER" id="PTHR10353:SF29">
    <property type="entry name" value="BETA-GLUCOSIDASE 11"/>
    <property type="match status" value="1"/>
</dbReference>
<dbReference type="InterPro" id="IPR017853">
    <property type="entry name" value="GH"/>
</dbReference>
<gene>
    <name evidence="6" type="ORF">TIFTF001_031899</name>
</gene>
<name>A0AA88E284_FICCA</name>